<dbReference type="Proteomes" id="UP000189670">
    <property type="component" value="Unassembled WGS sequence"/>
</dbReference>
<evidence type="ECO:0000256" key="1">
    <source>
        <dbReference type="ARBA" id="ARBA00022614"/>
    </source>
</evidence>
<dbReference type="Gene3D" id="3.80.10.10">
    <property type="entry name" value="Ribonuclease Inhibitor"/>
    <property type="match status" value="1"/>
</dbReference>
<sequence>MTELAKQLIEKEIKNKTGRLDLGKCGLSEIPATIFEMPWLEELSFLDKRYDLKTLQWIKSPNRGPDNNIIASVLPKQFEKLSNLKLLNLRGAKVNNIRILSALTYLESLDLSANQIKDINMIEGLTRLQFLDLSENQICDIDSLGNFPCLSSLDLSFNQVSDISILKKLTDLHTLNLNFNQIDNIDSLANLKNLNHLSLSGNQISDIYAIGELTDLQLLWLLRNQISDISVLKKLTGLQSVDLRHNQINDIMPLIPLIRAGMSITYNPLKRESILIENNPIATPPISIIKQGSKAIINWFEQIEKDGKNPLFEAKLMILGQGGVGKTTFANLQLDPDYAVVSGCLKSTLGIEVYKNILFPHHQYNGQTIKVHLYDFGGQDIQKMLHQFFITEDCLYVLVSDRRRDHTHFDYWFQIINLLGPQSRVLVLENPIDIESATEKFALKTYEELFSDLHIDCQDVNLQKIQKEDKTKWMLLNEKISKNLSEMEIVNRPVPKKWSLIRDELEKVKHKKYISKDEFNKLCLKPEIDLNYEDSHLCLIYLRSLGDLVYFEDSVLCTYIFLDHNWLTKGMYYILSDQRIVENHGAFTRSQAYWQWHEQDYNEIEKAMLLRLLLKDNFDICYELPGQKDTFITPLLLPDDKPVAWNYETNVYFRYQYGFMPHGIFSRLIVQLHEKIDKQMNWKTGIRLIDTVDNEIVRAEVQQKTDPQDNQQVIDIKINGNKQGCKQLLSFIRLAVEKLHKDFRNIKYHEKIACNCNICTELMKRNEMPSFFDYKKLQSKLLKGKLWEECEKADYNEINIGQIISDVIIENAAISKTDSILLKQIKETGINIQSVRNEETYMGDNYNFGNNNTVAIGKDLATVTNVTQTNDLKMKLNV</sequence>
<dbReference type="InterPro" id="IPR032675">
    <property type="entry name" value="LRR_dom_sf"/>
</dbReference>
<keyword evidence="1" id="KW-0433">Leucine-rich repeat</keyword>
<feature type="domain" description="C-terminal of Roc COR-B" evidence="4">
    <location>
        <begin position="650"/>
        <end position="805"/>
    </location>
</feature>
<dbReference type="PANTHER" id="PTHR46652:SF3">
    <property type="entry name" value="LEUCINE-RICH REPEAT-CONTAINING PROTEIN 9"/>
    <property type="match status" value="1"/>
</dbReference>
<name>A0A1V1PGH4_9BACT</name>
<dbReference type="InterPro" id="IPR003591">
    <property type="entry name" value="Leu-rich_rpt_typical-subtyp"/>
</dbReference>
<evidence type="ECO:0000259" key="4">
    <source>
        <dbReference type="Pfam" id="PF25497"/>
    </source>
</evidence>
<dbReference type="Pfam" id="PF16095">
    <property type="entry name" value="COR-A"/>
    <property type="match status" value="1"/>
</dbReference>
<proteinExistence type="predicted"/>
<dbReference type="PANTHER" id="PTHR46652">
    <property type="entry name" value="LEUCINE-RICH REPEAT AND IQ DOMAIN-CONTAINING PROTEIN 1-RELATED"/>
    <property type="match status" value="1"/>
</dbReference>
<dbReference type="InterPro" id="IPR057263">
    <property type="entry name" value="COR-B"/>
</dbReference>
<dbReference type="SUPFAM" id="SSF52540">
    <property type="entry name" value="P-loop containing nucleoside triphosphate hydrolases"/>
    <property type="match status" value="1"/>
</dbReference>
<accession>A0A1V1PGH4</accession>
<dbReference type="InterPro" id="IPR027417">
    <property type="entry name" value="P-loop_NTPase"/>
</dbReference>
<dbReference type="EMBL" id="ATBP01000038">
    <property type="protein sequence ID" value="ETR73785.1"/>
    <property type="molecule type" value="Genomic_DNA"/>
</dbReference>
<dbReference type="InterPro" id="IPR025875">
    <property type="entry name" value="Leu-rich_rpt_4"/>
</dbReference>
<dbReference type="InterPro" id="IPR001611">
    <property type="entry name" value="Leu-rich_rpt"/>
</dbReference>
<dbReference type="InterPro" id="IPR032171">
    <property type="entry name" value="COR-A"/>
</dbReference>
<dbReference type="Gene3D" id="1.10.10.2200">
    <property type="match status" value="1"/>
</dbReference>
<comment type="caution">
    <text evidence="5">The sequence shown here is derived from an EMBL/GenBank/DDBJ whole genome shotgun (WGS) entry which is preliminary data.</text>
</comment>
<reference evidence="6" key="1">
    <citation type="submission" date="2012-11" db="EMBL/GenBank/DDBJ databases">
        <authorList>
            <person name="Lucero-Rivera Y.E."/>
            <person name="Tovar-Ramirez D."/>
        </authorList>
    </citation>
    <scope>NUCLEOTIDE SEQUENCE [LARGE SCALE GENOMIC DNA]</scope>
    <source>
        <strain evidence="6">Araruama</strain>
    </source>
</reference>
<keyword evidence="2" id="KW-0677">Repeat</keyword>
<evidence type="ECO:0000313" key="5">
    <source>
        <dbReference type="EMBL" id="ETR73785.1"/>
    </source>
</evidence>
<evidence type="ECO:0000259" key="3">
    <source>
        <dbReference type="Pfam" id="PF16095"/>
    </source>
</evidence>
<evidence type="ECO:0000256" key="2">
    <source>
        <dbReference type="ARBA" id="ARBA00022737"/>
    </source>
</evidence>
<gene>
    <name evidence="5" type="ORF">OMM_00680</name>
</gene>
<dbReference type="AlphaFoldDB" id="A0A1V1PGH4"/>
<feature type="domain" description="COR" evidence="3">
    <location>
        <begin position="495"/>
        <end position="637"/>
    </location>
</feature>
<dbReference type="InterPro" id="IPR036388">
    <property type="entry name" value="WH-like_DNA-bd_sf"/>
</dbReference>
<dbReference type="Pfam" id="PF08477">
    <property type="entry name" value="Roc"/>
    <property type="match status" value="1"/>
</dbReference>
<dbReference type="Gene3D" id="1.10.10.10">
    <property type="entry name" value="Winged helix-like DNA-binding domain superfamily/Winged helix DNA-binding domain"/>
    <property type="match status" value="1"/>
</dbReference>
<dbReference type="Pfam" id="PF25497">
    <property type="entry name" value="COR-B"/>
    <property type="match status" value="1"/>
</dbReference>
<dbReference type="SMART" id="SM00369">
    <property type="entry name" value="LRR_TYP"/>
    <property type="match status" value="6"/>
</dbReference>
<dbReference type="SMART" id="SM00365">
    <property type="entry name" value="LRR_SD22"/>
    <property type="match status" value="7"/>
</dbReference>
<dbReference type="PROSITE" id="PS51450">
    <property type="entry name" value="LRR"/>
    <property type="match status" value="7"/>
</dbReference>
<dbReference type="Gene3D" id="3.40.50.300">
    <property type="entry name" value="P-loop containing nucleotide triphosphate hydrolases"/>
    <property type="match status" value="1"/>
</dbReference>
<evidence type="ECO:0000313" key="6">
    <source>
        <dbReference type="Proteomes" id="UP000189670"/>
    </source>
</evidence>
<dbReference type="Gene3D" id="3.30.310.200">
    <property type="match status" value="1"/>
</dbReference>
<organism evidence="5 6">
    <name type="scientific">Candidatus Magnetoglobus multicellularis str. Araruama</name>
    <dbReference type="NCBI Taxonomy" id="890399"/>
    <lineage>
        <taxon>Bacteria</taxon>
        <taxon>Pseudomonadati</taxon>
        <taxon>Thermodesulfobacteriota</taxon>
        <taxon>Desulfobacteria</taxon>
        <taxon>Desulfobacterales</taxon>
        <taxon>Desulfobacteraceae</taxon>
        <taxon>Candidatus Magnetoglobus</taxon>
    </lineage>
</organism>
<protein>
    <submittedName>
        <fullName evidence="5">Small GTP-binding protein</fullName>
    </submittedName>
</protein>
<dbReference type="SUPFAM" id="SSF52058">
    <property type="entry name" value="L domain-like"/>
    <property type="match status" value="1"/>
</dbReference>
<dbReference type="InterPro" id="IPR050836">
    <property type="entry name" value="SDS22/Internalin_LRR"/>
</dbReference>
<dbReference type="Pfam" id="PF12799">
    <property type="entry name" value="LRR_4"/>
    <property type="match status" value="3"/>
</dbReference>